<name>A0A9W7CIE2_9STRA</name>
<organism evidence="2 3">
    <name type="scientific">Phytophthora fragariaefolia</name>
    <dbReference type="NCBI Taxonomy" id="1490495"/>
    <lineage>
        <taxon>Eukaryota</taxon>
        <taxon>Sar</taxon>
        <taxon>Stramenopiles</taxon>
        <taxon>Oomycota</taxon>
        <taxon>Peronosporomycetes</taxon>
        <taxon>Peronosporales</taxon>
        <taxon>Peronosporaceae</taxon>
        <taxon>Phytophthora</taxon>
    </lineage>
</organism>
<evidence type="ECO:0000313" key="2">
    <source>
        <dbReference type="EMBL" id="GMF33719.1"/>
    </source>
</evidence>
<keyword evidence="3" id="KW-1185">Reference proteome</keyword>
<proteinExistence type="predicted"/>
<sequence length="175" mass="19438">MASAPPRERLAVLQPTGEVFVNGLASSYDDEFPESPRLAALMTREDFAKAVTTINDALLDHWPCLPCKGFGYGCCVCTLGLSLYCAATQVQEAESRLQLQLRRMNEQKKFKDKGVQWRLERTWWKRSSFIEILLDPRVAVEGKDKGDAAGEGDQESGGAGADRPVRDQVMSDRVV</sequence>
<evidence type="ECO:0000313" key="3">
    <source>
        <dbReference type="Proteomes" id="UP001165121"/>
    </source>
</evidence>
<dbReference type="EMBL" id="BSXT01000763">
    <property type="protein sequence ID" value="GMF33719.1"/>
    <property type="molecule type" value="Genomic_DNA"/>
</dbReference>
<dbReference type="Proteomes" id="UP001165121">
    <property type="component" value="Unassembled WGS sequence"/>
</dbReference>
<feature type="compositionally biased region" description="Basic and acidic residues" evidence="1">
    <location>
        <begin position="163"/>
        <end position="175"/>
    </location>
</feature>
<reference evidence="2" key="1">
    <citation type="submission" date="2023-04" db="EMBL/GenBank/DDBJ databases">
        <title>Phytophthora fragariaefolia NBRC 109709.</title>
        <authorList>
            <person name="Ichikawa N."/>
            <person name="Sato H."/>
            <person name="Tonouchi N."/>
        </authorList>
    </citation>
    <scope>NUCLEOTIDE SEQUENCE</scope>
    <source>
        <strain evidence="2">NBRC 109709</strain>
    </source>
</reference>
<feature type="region of interest" description="Disordered" evidence="1">
    <location>
        <begin position="143"/>
        <end position="175"/>
    </location>
</feature>
<dbReference type="OrthoDB" id="58259at2759"/>
<gene>
    <name evidence="2" type="ORF">Pfra01_000843400</name>
</gene>
<comment type="caution">
    <text evidence="2">The sequence shown here is derived from an EMBL/GenBank/DDBJ whole genome shotgun (WGS) entry which is preliminary data.</text>
</comment>
<evidence type="ECO:0000256" key="1">
    <source>
        <dbReference type="SAM" id="MobiDB-lite"/>
    </source>
</evidence>
<protein>
    <submittedName>
        <fullName evidence="2">Unnamed protein product</fullName>
    </submittedName>
</protein>
<accession>A0A9W7CIE2</accession>
<dbReference type="AlphaFoldDB" id="A0A9W7CIE2"/>